<dbReference type="EMBL" id="CADIKF010000060">
    <property type="protein sequence ID" value="CAB3768960.1"/>
    <property type="molecule type" value="Genomic_DNA"/>
</dbReference>
<dbReference type="Pfam" id="PF02586">
    <property type="entry name" value="SRAP"/>
    <property type="match status" value="1"/>
</dbReference>
<dbReference type="AlphaFoldDB" id="A0A6J5EQW2"/>
<evidence type="ECO:0000313" key="2">
    <source>
        <dbReference type="Proteomes" id="UP000494329"/>
    </source>
</evidence>
<dbReference type="GO" id="GO:0106300">
    <property type="term" value="P:protein-DNA covalent cross-linking repair"/>
    <property type="evidence" value="ECO:0007669"/>
    <property type="project" value="InterPro"/>
</dbReference>
<dbReference type="InterPro" id="IPR027417">
    <property type="entry name" value="P-loop_NTPase"/>
</dbReference>
<dbReference type="SUPFAM" id="SSF52540">
    <property type="entry name" value="P-loop containing nucleoside triphosphate hydrolases"/>
    <property type="match status" value="1"/>
</dbReference>
<keyword evidence="2" id="KW-1185">Reference proteome</keyword>
<dbReference type="RefSeq" id="WP_246270570.1">
    <property type="nucleotide sequence ID" value="NZ_CADIKF010000060.1"/>
</dbReference>
<sequence>MSPLAVSAEEIHPSLWRASQLARGRGRTVDTGYPALSSELPGGGWPLGGLVDLLVENSGIGEMRLLRPALSSIGERSIALVQPLHTPSAQGLQHIGMSPDRVLLVRSSTLTDTLWCVEQVLRAGCFGALAAFLESVGEEVQGIRELIEQYNASKASSLEQELFKQRARLVAAERTLQTRTTRVANESRRIATEKIDATLRRLEDIARAELEPRDSRIFPGYYAPVLIVENGERVIKPMRYQCRIAGKPASYDIKYPGTYNARRDSLSGFWKPCFGYTHGIMVVDVFYENVSRARMEGRQLAAGETDENVVLEFRPGNGQQMFVACLWSRWTASGEPDLLSFAAITDEPPPEIAAAGHDRCIIPIKPEHIDAWLNPDPNELAGQYAILDDRDRPYYEHKLAA</sequence>
<dbReference type="InterPro" id="IPR036590">
    <property type="entry name" value="SRAP-like"/>
</dbReference>
<protein>
    <recommendedName>
        <fullName evidence="3">SOS response-associated peptidase YedK</fullName>
    </recommendedName>
</protein>
<dbReference type="InterPro" id="IPR003738">
    <property type="entry name" value="SRAP"/>
</dbReference>
<evidence type="ECO:0008006" key="3">
    <source>
        <dbReference type="Google" id="ProtNLM"/>
    </source>
</evidence>
<proteinExistence type="predicted"/>
<dbReference type="Gene3D" id="3.90.1680.10">
    <property type="entry name" value="SOS response associated peptidase-like"/>
    <property type="match status" value="1"/>
</dbReference>
<dbReference type="Proteomes" id="UP000494329">
    <property type="component" value="Unassembled WGS sequence"/>
</dbReference>
<gene>
    <name evidence="1" type="ORF">LMG29739_05419</name>
</gene>
<dbReference type="GO" id="GO:0003697">
    <property type="term" value="F:single-stranded DNA binding"/>
    <property type="evidence" value="ECO:0007669"/>
    <property type="project" value="InterPro"/>
</dbReference>
<evidence type="ECO:0000313" key="1">
    <source>
        <dbReference type="EMBL" id="CAB3768960.1"/>
    </source>
</evidence>
<reference evidence="1 2" key="1">
    <citation type="submission" date="2020-04" db="EMBL/GenBank/DDBJ databases">
        <authorList>
            <person name="De Canck E."/>
        </authorList>
    </citation>
    <scope>NUCLEOTIDE SEQUENCE [LARGE SCALE GENOMIC DNA]</scope>
    <source>
        <strain evidence="1 2">LMG 29739</strain>
    </source>
</reference>
<name>A0A6J5EQW2_9BURK</name>
<organism evidence="1 2">
    <name type="scientific">Paraburkholderia solisilvae</name>
    <dbReference type="NCBI Taxonomy" id="624376"/>
    <lineage>
        <taxon>Bacteria</taxon>
        <taxon>Pseudomonadati</taxon>
        <taxon>Pseudomonadota</taxon>
        <taxon>Betaproteobacteria</taxon>
        <taxon>Burkholderiales</taxon>
        <taxon>Burkholderiaceae</taxon>
        <taxon>Paraburkholderia</taxon>
    </lineage>
</organism>
<accession>A0A6J5EQW2</accession>
<dbReference type="Gene3D" id="3.40.50.300">
    <property type="entry name" value="P-loop containing nucleotide triphosphate hydrolases"/>
    <property type="match status" value="1"/>
</dbReference>
<dbReference type="SUPFAM" id="SSF143081">
    <property type="entry name" value="BB1717-like"/>
    <property type="match status" value="1"/>
</dbReference>